<name>A0A8A0RMF9_9FIRM</name>
<reference evidence="10" key="1">
    <citation type="submission" date="2020-07" db="EMBL/GenBank/DDBJ databases">
        <title>Koleobacter methoxysyntrophicus gen. nov., sp. nov., a novel anaerobic bacterium isolated from deep subsurface oil field and proposal of Koleobacterales ord. nov. in the phylum Firmicutes.</title>
        <authorList>
            <person name="Sakamoto S."/>
            <person name="Tamaki H."/>
        </authorList>
    </citation>
    <scope>NUCLEOTIDE SEQUENCE</scope>
    <source>
        <strain evidence="10">NRmbB1</strain>
    </source>
</reference>
<dbReference type="PROSITE" id="PS50928">
    <property type="entry name" value="ABC_TM1"/>
    <property type="match status" value="1"/>
</dbReference>
<proteinExistence type="inferred from homology"/>
<keyword evidence="7 8" id="KW-0472">Membrane</keyword>
<dbReference type="InterPro" id="IPR005672">
    <property type="entry name" value="Phosphate_PstA"/>
</dbReference>
<dbReference type="Proteomes" id="UP000662904">
    <property type="component" value="Chromosome"/>
</dbReference>
<gene>
    <name evidence="10" type="primary">pstA</name>
    <name evidence="10" type="ORF">H0A61_00708</name>
</gene>
<evidence type="ECO:0000256" key="5">
    <source>
        <dbReference type="ARBA" id="ARBA00022692"/>
    </source>
</evidence>
<protein>
    <recommendedName>
        <fullName evidence="8">Phosphate transport system permease protein PstA</fullName>
    </recommendedName>
</protein>
<dbReference type="GO" id="GO:0035435">
    <property type="term" value="P:phosphate ion transmembrane transport"/>
    <property type="evidence" value="ECO:0007669"/>
    <property type="project" value="InterPro"/>
</dbReference>
<dbReference type="KEGG" id="kme:H0A61_00708"/>
<evidence type="ECO:0000256" key="1">
    <source>
        <dbReference type="ARBA" id="ARBA00004651"/>
    </source>
</evidence>
<comment type="similarity">
    <text evidence="2 8">Belongs to the binding-protein-dependent transport system permease family. CysTW subfamily.</text>
</comment>
<evidence type="ECO:0000256" key="8">
    <source>
        <dbReference type="RuleBase" id="RU363043"/>
    </source>
</evidence>
<feature type="transmembrane region" description="Helical" evidence="8">
    <location>
        <begin position="176"/>
        <end position="197"/>
    </location>
</feature>
<feature type="domain" description="ABC transmembrane type-1" evidence="9">
    <location>
        <begin position="57"/>
        <end position="259"/>
    </location>
</feature>
<dbReference type="NCBIfam" id="TIGR00974">
    <property type="entry name" value="3a0107s02c"/>
    <property type="match status" value="1"/>
</dbReference>
<evidence type="ECO:0000256" key="3">
    <source>
        <dbReference type="ARBA" id="ARBA00022448"/>
    </source>
</evidence>
<evidence type="ECO:0000256" key="2">
    <source>
        <dbReference type="ARBA" id="ARBA00007069"/>
    </source>
</evidence>
<keyword evidence="3" id="KW-0813">Transport</keyword>
<organism evidence="10 11">
    <name type="scientific">Koleobacter methoxysyntrophicus</name>
    <dbReference type="NCBI Taxonomy" id="2751313"/>
    <lineage>
        <taxon>Bacteria</taxon>
        <taxon>Bacillati</taxon>
        <taxon>Bacillota</taxon>
        <taxon>Clostridia</taxon>
        <taxon>Koleobacterales</taxon>
        <taxon>Koleobacteraceae</taxon>
        <taxon>Koleobacter</taxon>
    </lineage>
</organism>
<keyword evidence="6 8" id="KW-1133">Transmembrane helix</keyword>
<dbReference type="PANTHER" id="PTHR43470:SF3">
    <property type="entry name" value="PHOSPHATE TRANSPORT SYSTEM PERMEASE PROTEIN PSTA-RELATED"/>
    <property type="match status" value="1"/>
</dbReference>
<dbReference type="EMBL" id="CP059066">
    <property type="protein sequence ID" value="QSQ08386.1"/>
    <property type="molecule type" value="Genomic_DNA"/>
</dbReference>
<feature type="transmembrane region" description="Helical" evidence="8">
    <location>
        <begin position="94"/>
        <end position="118"/>
    </location>
</feature>
<sequence>MERLIRIFLWASALFTIFILIAILGHIIGKGLHAVNLEFLLEYPRSMGREGGISPAIVGTVYLTAISILIASPIGIGAAVYLTEYARKGRILNFIRFSTETLAGIPSIIFGLFGYVFFVIYMGFSWSLLSGGLTLAFMILPTIVRTSEEAIRAVPDSYREGSLSLGATRWQTTVRVVLPSAISGIVTGIILSIGRAVGETAAVFLTAGSSLRMPTSIMDPARTMSVHLYVLAAEGISLEKAYATATVLVVLVLMINLFSTFVIKKVFSRGI</sequence>
<dbReference type="AlphaFoldDB" id="A0A8A0RMF9"/>
<keyword evidence="11" id="KW-1185">Reference proteome</keyword>
<dbReference type="SUPFAM" id="SSF161098">
    <property type="entry name" value="MetI-like"/>
    <property type="match status" value="1"/>
</dbReference>
<evidence type="ECO:0000313" key="10">
    <source>
        <dbReference type="EMBL" id="QSQ08386.1"/>
    </source>
</evidence>
<evidence type="ECO:0000313" key="11">
    <source>
        <dbReference type="Proteomes" id="UP000662904"/>
    </source>
</evidence>
<evidence type="ECO:0000256" key="6">
    <source>
        <dbReference type="ARBA" id="ARBA00022989"/>
    </source>
</evidence>
<keyword evidence="5 8" id="KW-0812">Transmembrane</keyword>
<dbReference type="Gene3D" id="1.10.3720.10">
    <property type="entry name" value="MetI-like"/>
    <property type="match status" value="1"/>
</dbReference>
<accession>A0A8A0RMF9</accession>
<feature type="transmembrane region" description="Helical" evidence="8">
    <location>
        <begin position="241"/>
        <end position="263"/>
    </location>
</feature>
<dbReference type="GO" id="GO:0005886">
    <property type="term" value="C:plasma membrane"/>
    <property type="evidence" value="ECO:0007669"/>
    <property type="project" value="UniProtKB-SubCell"/>
</dbReference>
<dbReference type="Pfam" id="PF00528">
    <property type="entry name" value="BPD_transp_1"/>
    <property type="match status" value="1"/>
</dbReference>
<evidence type="ECO:0000256" key="7">
    <source>
        <dbReference type="ARBA" id="ARBA00023136"/>
    </source>
</evidence>
<feature type="transmembrane region" description="Helical" evidence="8">
    <location>
        <begin position="124"/>
        <end position="144"/>
    </location>
</feature>
<feature type="transmembrane region" description="Helical" evidence="8">
    <location>
        <begin position="7"/>
        <end position="28"/>
    </location>
</feature>
<evidence type="ECO:0000256" key="4">
    <source>
        <dbReference type="ARBA" id="ARBA00022475"/>
    </source>
</evidence>
<keyword evidence="4 8" id="KW-1003">Cell membrane</keyword>
<comment type="subcellular location">
    <subcellularLocation>
        <location evidence="1 8">Cell membrane</location>
        <topology evidence="1 8">Multi-pass membrane protein</topology>
    </subcellularLocation>
</comment>
<dbReference type="PANTHER" id="PTHR43470">
    <property type="entry name" value="PHOSPHATE TRANSPORT SYSTEM PERMEASE PROTEIN PSTA-RELATED"/>
    <property type="match status" value="1"/>
</dbReference>
<feature type="transmembrane region" description="Helical" evidence="8">
    <location>
        <begin position="56"/>
        <end position="82"/>
    </location>
</feature>
<dbReference type="CDD" id="cd06261">
    <property type="entry name" value="TM_PBP2"/>
    <property type="match status" value="1"/>
</dbReference>
<dbReference type="InterPro" id="IPR000515">
    <property type="entry name" value="MetI-like"/>
</dbReference>
<dbReference type="InterPro" id="IPR035906">
    <property type="entry name" value="MetI-like_sf"/>
</dbReference>
<evidence type="ECO:0000259" key="9">
    <source>
        <dbReference type="PROSITE" id="PS50928"/>
    </source>
</evidence>
<dbReference type="GO" id="GO:0005315">
    <property type="term" value="F:phosphate transmembrane transporter activity"/>
    <property type="evidence" value="ECO:0007669"/>
    <property type="project" value="InterPro"/>
</dbReference>